<dbReference type="AlphaFoldDB" id="A0A1G9LUP3"/>
<dbReference type="InterPro" id="IPR036641">
    <property type="entry name" value="HPT_dom_sf"/>
</dbReference>
<dbReference type="InterPro" id="IPR001789">
    <property type="entry name" value="Sig_transdc_resp-reg_receiver"/>
</dbReference>
<dbReference type="OrthoDB" id="7979972at2"/>
<dbReference type="PANTHER" id="PTHR44591:SF3">
    <property type="entry name" value="RESPONSE REGULATORY DOMAIN-CONTAINING PROTEIN"/>
    <property type="match status" value="1"/>
</dbReference>
<protein>
    <submittedName>
        <fullName evidence="7">Hpt domain-containing protein</fullName>
    </submittedName>
</protein>
<dbReference type="EMBL" id="FNHG01000001">
    <property type="protein sequence ID" value="SDL65658.1"/>
    <property type="molecule type" value="Genomic_DNA"/>
</dbReference>
<feature type="domain" description="HPt" evidence="6">
    <location>
        <begin position="11"/>
        <end position="117"/>
    </location>
</feature>
<dbReference type="GO" id="GO:0000160">
    <property type="term" value="P:phosphorelay signal transduction system"/>
    <property type="evidence" value="ECO:0007669"/>
    <property type="project" value="UniProtKB-KW"/>
</dbReference>
<dbReference type="Gene3D" id="3.40.50.2300">
    <property type="match status" value="2"/>
</dbReference>
<dbReference type="CDD" id="cd17574">
    <property type="entry name" value="REC_OmpR"/>
    <property type="match status" value="1"/>
</dbReference>
<feature type="domain" description="Response regulatory" evidence="5">
    <location>
        <begin position="261"/>
        <end position="377"/>
    </location>
</feature>
<evidence type="ECO:0000313" key="8">
    <source>
        <dbReference type="Proteomes" id="UP000199759"/>
    </source>
</evidence>
<evidence type="ECO:0000256" key="3">
    <source>
        <dbReference type="PROSITE-ProRule" id="PRU00110"/>
    </source>
</evidence>
<dbReference type="Pfam" id="PF00072">
    <property type="entry name" value="Response_reg"/>
    <property type="match status" value="2"/>
</dbReference>
<sequence>MANGKPDLSPLHERWQHALSEFLERAAATRLELDRNIADLAGGNADQTQLDALTHDTHQLAGSGGTFGFPEISRLAKTAERLLLAGPEAITESINAVQVLSLYLGEVVAGKHASQTTPDFSNAAPVEASAPARHAPRQRRVLIAEDDVVFAALIGDMFGDEIDVHTVHDGDEVVAAVRRLTPDVLLLDDGLPNLRGLDLIEALHRDGMTRDMGVVMLTANAAPDSVLRAIQAGAVDYLVKPVDPVALVRTIRERLDNSRTSVLLIDDDPLVLQLLRDGFRNSGCLVSEAADGETALEMVANEKFDLLVLDRMMPGLDGSAVLHRLKSNPQTRSIPVIILTARGGADESLAFLRRGVTDFITKPFNPDEVVLRGLRILERADAR</sequence>
<name>A0A1G9LUP3_9PROT</name>
<keyword evidence="8" id="KW-1185">Reference proteome</keyword>
<keyword evidence="2" id="KW-0902">Two-component regulatory system</keyword>
<feature type="modified residue" description="4-aspartylphosphate" evidence="4">
    <location>
        <position position="310"/>
    </location>
</feature>
<accession>A0A1G9LUP3</accession>
<dbReference type="InterPro" id="IPR011006">
    <property type="entry name" value="CheY-like_superfamily"/>
</dbReference>
<evidence type="ECO:0000259" key="5">
    <source>
        <dbReference type="PROSITE" id="PS50110"/>
    </source>
</evidence>
<feature type="modified residue" description="Phosphohistidine" evidence="3">
    <location>
        <position position="58"/>
    </location>
</feature>
<reference evidence="7 8" key="1">
    <citation type="submission" date="2016-10" db="EMBL/GenBank/DDBJ databases">
        <authorList>
            <person name="de Groot N.N."/>
        </authorList>
    </citation>
    <scope>NUCLEOTIDE SEQUENCE [LARGE SCALE GENOMIC DNA]</scope>
    <source>
        <strain evidence="7 8">DSM 16077</strain>
    </source>
</reference>
<dbReference type="SMART" id="SM00448">
    <property type="entry name" value="REC"/>
    <property type="match status" value="2"/>
</dbReference>
<feature type="domain" description="Response regulatory" evidence="5">
    <location>
        <begin position="140"/>
        <end position="255"/>
    </location>
</feature>
<keyword evidence="1 4" id="KW-0597">Phosphoprotein</keyword>
<dbReference type="PANTHER" id="PTHR44591">
    <property type="entry name" value="STRESS RESPONSE REGULATOR PROTEIN 1"/>
    <property type="match status" value="1"/>
</dbReference>
<dbReference type="PROSITE" id="PS50894">
    <property type="entry name" value="HPT"/>
    <property type="match status" value="1"/>
</dbReference>
<dbReference type="InterPro" id="IPR050595">
    <property type="entry name" value="Bact_response_regulator"/>
</dbReference>
<dbReference type="InterPro" id="IPR008207">
    <property type="entry name" value="Sig_transdc_His_kin_Hpt_dom"/>
</dbReference>
<dbReference type="RefSeq" id="WP_091765441.1">
    <property type="nucleotide sequence ID" value="NZ_FNHG01000001.1"/>
</dbReference>
<dbReference type="Gene3D" id="1.20.120.160">
    <property type="entry name" value="HPT domain"/>
    <property type="match status" value="1"/>
</dbReference>
<dbReference type="PROSITE" id="PS50110">
    <property type="entry name" value="RESPONSE_REGULATORY"/>
    <property type="match status" value="2"/>
</dbReference>
<dbReference type="SUPFAM" id="SSF47226">
    <property type="entry name" value="Histidine-containing phosphotransfer domain, HPT domain"/>
    <property type="match status" value="1"/>
</dbReference>
<dbReference type="CDD" id="cd00156">
    <property type="entry name" value="REC"/>
    <property type="match status" value="1"/>
</dbReference>
<dbReference type="GO" id="GO:0004672">
    <property type="term" value="F:protein kinase activity"/>
    <property type="evidence" value="ECO:0007669"/>
    <property type="project" value="UniProtKB-ARBA"/>
</dbReference>
<dbReference type="Pfam" id="PF01627">
    <property type="entry name" value="Hpt"/>
    <property type="match status" value="1"/>
</dbReference>
<organism evidence="7 8">
    <name type="scientific">Maricaulis salignorans</name>
    <dbReference type="NCBI Taxonomy" id="144026"/>
    <lineage>
        <taxon>Bacteria</taxon>
        <taxon>Pseudomonadati</taxon>
        <taxon>Pseudomonadota</taxon>
        <taxon>Alphaproteobacteria</taxon>
        <taxon>Maricaulales</taxon>
        <taxon>Maricaulaceae</taxon>
        <taxon>Maricaulis</taxon>
    </lineage>
</organism>
<proteinExistence type="predicted"/>
<evidence type="ECO:0000256" key="4">
    <source>
        <dbReference type="PROSITE-ProRule" id="PRU00169"/>
    </source>
</evidence>
<evidence type="ECO:0000259" key="6">
    <source>
        <dbReference type="PROSITE" id="PS50894"/>
    </source>
</evidence>
<feature type="modified residue" description="4-aspartylphosphate" evidence="4">
    <location>
        <position position="188"/>
    </location>
</feature>
<evidence type="ECO:0000256" key="2">
    <source>
        <dbReference type="ARBA" id="ARBA00023012"/>
    </source>
</evidence>
<evidence type="ECO:0000313" key="7">
    <source>
        <dbReference type="EMBL" id="SDL65658.1"/>
    </source>
</evidence>
<evidence type="ECO:0000256" key="1">
    <source>
        <dbReference type="ARBA" id="ARBA00022553"/>
    </source>
</evidence>
<dbReference type="Proteomes" id="UP000199759">
    <property type="component" value="Unassembled WGS sequence"/>
</dbReference>
<dbReference type="SUPFAM" id="SSF52172">
    <property type="entry name" value="CheY-like"/>
    <property type="match status" value="2"/>
</dbReference>
<dbReference type="STRING" id="144026.SAMN04488568_101218"/>
<gene>
    <name evidence="7" type="ORF">SAMN04488568_101218</name>
</gene>